<dbReference type="Gene3D" id="1.10.10.60">
    <property type="entry name" value="Homeodomain-like"/>
    <property type="match status" value="1"/>
</dbReference>
<dbReference type="InterPro" id="IPR009057">
    <property type="entry name" value="Homeodomain-like_sf"/>
</dbReference>
<dbReference type="SUPFAM" id="SSF53098">
    <property type="entry name" value="Ribonuclease H-like"/>
    <property type="match status" value="1"/>
</dbReference>
<proteinExistence type="predicted"/>
<dbReference type="Gene3D" id="3.30.420.10">
    <property type="entry name" value="Ribonuclease H-like superfamily/Ribonuclease H"/>
    <property type="match status" value="1"/>
</dbReference>
<dbReference type="PROSITE" id="PS50994">
    <property type="entry name" value="INTEGRASE"/>
    <property type="match status" value="1"/>
</dbReference>
<reference evidence="2 3" key="1">
    <citation type="submission" date="2020-03" db="EMBL/GenBank/DDBJ databases">
        <title>Soil Listeria distribution.</title>
        <authorList>
            <person name="Liao J."/>
            <person name="Wiedmann M."/>
        </authorList>
    </citation>
    <scope>NUCLEOTIDE SEQUENCE [LARGE SCALE GENOMIC DNA]</scope>
    <source>
        <strain evidence="2 3">FSL L7-1614</strain>
    </source>
</reference>
<sequence>MRTRKDVLADFSNEKRQKAMEKYLLIEPCLMQQESLAEISKQQNIPLRTLQRWKKDYETDGLVGLIHQTRSDAGKVRMDKTVLSEIERLLLQHKKMSIATIHRKIGSYCEEHGNTSPSYDQVYRFVKSIPLSLVKLAHHGEKAYKEKYELIYTRESNRPNEIWQADHTLLDILVTDEKGCPNRPWLTVILDDYSRAIACYYLSYAAPNATNTALTLHQAIWNKKDMGWPICGIPETFYTDHGSDFTSNHMEQVAIDLRINLTFSTIGIPRGRGKIERFFQTVNQLLLESLPGYMGNGINEDLLSIQAFKEKLHQFLIVEYNHRVHSSIHTSPVKKWDEANFLPNMPSSLEELDLLLLEIPKTRKVHSDGIHFQGLHYINPNLTAFVGESVLIRYNPTDLAEIRVFYKNKFLCNAISPTIADYSVDLKDLISARNKRKHILKDELKSPSSVDLLIAEKQKEYQKTEKEKKSGLKR</sequence>
<dbReference type="AlphaFoldDB" id="A0A841Z010"/>
<dbReference type="SUPFAM" id="SSF50610">
    <property type="entry name" value="mu transposase, C-terminal domain"/>
    <property type="match status" value="1"/>
</dbReference>
<feature type="domain" description="Integrase catalytic" evidence="1">
    <location>
        <begin position="155"/>
        <end position="340"/>
    </location>
</feature>
<dbReference type="PANTHER" id="PTHR35004">
    <property type="entry name" value="TRANSPOSASE RV3428C-RELATED"/>
    <property type="match status" value="1"/>
</dbReference>
<dbReference type="Pfam" id="PF00665">
    <property type="entry name" value="rve"/>
    <property type="match status" value="1"/>
</dbReference>
<dbReference type="InterPro" id="IPR012337">
    <property type="entry name" value="RNaseH-like_sf"/>
</dbReference>
<protein>
    <submittedName>
        <fullName evidence="2">DDE-type integrase/transposase/recombinase</fullName>
    </submittedName>
</protein>
<organism evidence="2 3">
    <name type="scientific">Listeria newyorkensis</name>
    <dbReference type="NCBI Taxonomy" id="1497681"/>
    <lineage>
        <taxon>Bacteria</taxon>
        <taxon>Bacillati</taxon>
        <taxon>Bacillota</taxon>
        <taxon>Bacilli</taxon>
        <taxon>Bacillales</taxon>
        <taxon>Listeriaceae</taxon>
        <taxon>Listeria</taxon>
    </lineage>
</organism>
<dbReference type="EMBL" id="JAARQN010000014">
    <property type="protein sequence ID" value="MBC1458679.1"/>
    <property type="molecule type" value="Genomic_DNA"/>
</dbReference>
<dbReference type="InterPro" id="IPR036397">
    <property type="entry name" value="RNaseH_sf"/>
</dbReference>
<dbReference type="InterPro" id="IPR009004">
    <property type="entry name" value="Transposase_Mu_C"/>
</dbReference>
<dbReference type="SUPFAM" id="SSF46689">
    <property type="entry name" value="Homeodomain-like"/>
    <property type="match status" value="1"/>
</dbReference>
<dbReference type="InterPro" id="IPR001584">
    <property type="entry name" value="Integrase_cat-core"/>
</dbReference>
<dbReference type="InterPro" id="IPR015378">
    <property type="entry name" value="Transposase-like_Mu_C"/>
</dbReference>
<dbReference type="GO" id="GO:0003676">
    <property type="term" value="F:nucleic acid binding"/>
    <property type="evidence" value="ECO:0007669"/>
    <property type="project" value="InterPro"/>
</dbReference>
<evidence type="ECO:0000313" key="2">
    <source>
        <dbReference type="EMBL" id="MBC1458679.1"/>
    </source>
</evidence>
<dbReference type="Pfam" id="PF09299">
    <property type="entry name" value="Mu-transpos_C"/>
    <property type="match status" value="1"/>
</dbReference>
<evidence type="ECO:0000259" key="1">
    <source>
        <dbReference type="PROSITE" id="PS50994"/>
    </source>
</evidence>
<dbReference type="GO" id="GO:0015074">
    <property type="term" value="P:DNA integration"/>
    <property type="evidence" value="ECO:0007669"/>
    <property type="project" value="InterPro"/>
</dbReference>
<dbReference type="RefSeq" id="WP_185389865.1">
    <property type="nucleotide sequence ID" value="NZ_JAARQN010000014.1"/>
</dbReference>
<gene>
    <name evidence="2" type="ORF">HB850_13020</name>
</gene>
<dbReference type="InterPro" id="IPR055247">
    <property type="entry name" value="InsJ-like_HTH"/>
</dbReference>
<comment type="caution">
    <text evidence="2">The sequence shown here is derived from an EMBL/GenBank/DDBJ whole genome shotgun (WGS) entry which is preliminary data.</text>
</comment>
<name>A0A841Z010_9LIST</name>
<evidence type="ECO:0000313" key="3">
    <source>
        <dbReference type="Proteomes" id="UP000569903"/>
    </source>
</evidence>
<dbReference type="Pfam" id="PF13518">
    <property type="entry name" value="HTH_28"/>
    <property type="match status" value="1"/>
</dbReference>
<dbReference type="Proteomes" id="UP000569903">
    <property type="component" value="Unassembled WGS sequence"/>
</dbReference>
<accession>A0A841Z010</accession>
<dbReference type="PANTHER" id="PTHR35004:SF6">
    <property type="entry name" value="TRANSPOSASE"/>
    <property type="match status" value="1"/>
</dbReference>